<sequence>MSAVRKIAGVKSSAWTRRALPVLTKLAVVAILAAGLISISMYTSVAQVYAAVTKPHVITGDTPELVKHEGLEPEPQPWEDGMRTDPTSNTYEWWYFEAVLDDNSTAIFTFFKALS</sequence>
<dbReference type="RefSeq" id="WP_148700727.1">
    <property type="nucleotide sequence ID" value="NZ_CP007174.1"/>
</dbReference>
<evidence type="ECO:0000256" key="1">
    <source>
        <dbReference type="SAM" id="MobiDB-lite"/>
    </source>
</evidence>
<feature type="region of interest" description="Disordered" evidence="1">
    <location>
        <begin position="63"/>
        <end position="84"/>
    </location>
</feature>
<evidence type="ECO:0000313" key="3">
    <source>
        <dbReference type="Proteomes" id="UP000028194"/>
    </source>
</evidence>
<proteinExistence type="predicted"/>
<dbReference type="KEGG" id="nev:NTE_02026"/>
<organism evidence="2 3">
    <name type="scientific">Candidatus Nitrososphaera evergladensis SR1</name>
    <dbReference type="NCBI Taxonomy" id="1459636"/>
    <lineage>
        <taxon>Archaea</taxon>
        <taxon>Nitrososphaerota</taxon>
        <taxon>Nitrososphaeria</taxon>
        <taxon>Nitrososphaerales</taxon>
        <taxon>Nitrososphaeraceae</taxon>
        <taxon>Nitrososphaera</taxon>
    </lineage>
</organism>
<accession>A0A075MSE4</accession>
<dbReference type="HOGENOM" id="CLU_2103383_0_0_2"/>
<name>A0A075MSE4_9ARCH</name>
<dbReference type="EMBL" id="CP007174">
    <property type="protein sequence ID" value="AIF84083.1"/>
    <property type="molecule type" value="Genomic_DNA"/>
</dbReference>
<dbReference type="STRING" id="1459636.NTE_02026"/>
<reference evidence="2 3" key="1">
    <citation type="journal article" date="2014" name="PLoS ONE">
        <title>Genome Sequence of Candidatus Nitrososphaera evergladensis from Group I.1b Enriched from Everglades Soil Reveals Novel Genomic Features of the Ammonia-Oxidizing Archaea.</title>
        <authorList>
            <person name="Zhalnina K.V."/>
            <person name="Dias R."/>
            <person name="Leonard M.T."/>
            <person name="Dorr de Quadros P."/>
            <person name="Camargo F.A."/>
            <person name="Drew J.C."/>
            <person name="Farmerie W.G."/>
            <person name="Daroub S.H."/>
            <person name="Triplett E.W."/>
        </authorList>
    </citation>
    <scope>NUCLEOTIDE SEQUENCE [LARGE SCALE GENOMIC DNA]</scope>
    <source>
        <strain evidence="2 3">SR1</strain>
    </source>
</reference>
<protein>
    <submittedName>
        <fullName evidence="2">Uncharacterized protein</fullName>
    </submittedName>
</protein>
<dbReference type="GeneID" id="41597769"/>
<dbReference type="Proteomes" id="UP000028194">
    <property type="component" value="Chromosome"/>
</dbReference>
<evidence type="ECO:0000313" key="2">
    <source>
        <dbReference type="EMBL" id="AIF84083.1"/>
    </source>
</evidence>
<dbReference type="AlphaFoldDB" id="A0A075MSE4"/>
<gene>
    <name evidence="2" type="ORF">NTE_02026</name>
</gene>
<keyword evidence="3" id="KW-1185">Reference proteome</keyword>